<dbReference type="FunFam" id="3.40.50.10440:FF:000001">
    <property type="entry name" value="Dihydroxyacetone kinase, DhaK subunit"/>
    <property type="match status" value="1"/>
</dbReference>
<dbReference type="EMBL" id="CP020814">
    <property type="protein sequence ID" value="ARK30131.1"/>
    <property type="molecule type" value="Genomic_DNA"/>
</dbReference>
<dbReference type="SUPFAM" id="SSF82549">
    <property type="entry name" value="DAK1/DegV-like"/>
    <property type="match status" value="1"/>
</dbReference>
<sequence>MSEVNHSMKKVINDPERVVDEMLEGLLLAHSDKLKSIRVDNRSLVRIDAPVKDKVGIVTGGGSGHLPLFLGYVGKGMLDGVAVGDIFQSPSSQQMLDVIRAVNTGAGVLALYGNYGGDVMNFDMASDLADMENIRVESVVATDDIASMPKGGEEKRRGVAGMFYMYKLASAKAEQGASLEEVKRIAEKANASVRTMGVALSPCTLPEVGRPTFTIKDNEMEIGMGIHGEPGVKKGKIESADSIAETLVSSILEDMPIEKGNNVSVLINGLGATPLEELYIVYRKVHHMLADRGIEIHNRYIGEFATSLEMVGLSVSILKLDDELKELIDEPFSTPFFSQN</sequence>
<protein>
    <recommendedName>
        <fullName evidence="3">phosphoenolpyruvate--glycerone phosphotransferase</fullName>
        <ecNumber evidence="3">2.7.1.121</ecNumber>
    </recommendedName>
</protein>
<comment type="catalytic activity">
    <reaction evidence="1">
        <text>dihydroxyacetone + phosphoenolpyruvate = dihydroxyacetone phosphate + pyruvate</text>
        <dbReference type="Rhea" id="RHEA:18381"/>
        <dbReference type="ChEBI" id="CHEBI:15361"/>
        <dbReference type="ChEBI" id="CHEBI:16016"/>
        <dbReference type="ChEBI" id="CHEBI:57642"/>
        <dbReference type="ChEBI" id="CHEBI:58702"/>
        <dbReference type="EC" id="2.7.1.121"/>
    </reaction>
</comment>
<dbReference type="GO" id="GO:0005829">
    <property type="term" value="C:cytosol"/>
    <property type="evidence" value="ECO:0007669"/>
    <property type="project" value="TreeGrafter"/>
</dbReference>
<dbReference type="STRING" id="199441.BkAM31D_09820"/>
<accession>A0A1X9MF27</accession>
<dbReference type="PANTHER" id="PTHR28629">
    <property type="entry name" value="TRIOKINASE/FMN CYCLASE"/>
    <property type="match status" value="1"/>
</dbReference>
<evidence type="ECO:0000256" key="5">
    <source>
        <dbReference type="ARBA" id="ARBA00022777"/>
    </source>
</evidence>
<dbReference type="Pfam" id="PF02733">
    <property type="entry name" value="Dak1"/>
    <property type="match status" value="1"/>
</dbReference>
<evidence type="ECO:0000256" key="8">
    <source>
        <dbReference type="ARBA" id="ARBA00057414"/>
    </source>
</evidence>
<dbReference type="FunFam" id="3.30.1180.20:FF:000002">
    <property type="entry name" value="Dihydroxyacetone kinase subunit DhaK"/>
    <property type="match status" value="1"/>
</dbReference>
<dbReference type="GO" id="GO:0019563">
    <property type="term" value="P:glycerol catabolic process"/>
    <property type="evidence" value="ECO:0007669"/>
    <property type="project" value="TreeGrafter"/>
</dbReference>
<evidence type="ECO:0000313" key="11">
    <source>
        <dbReference type="Proteomes" id="UP000193006"/>
    </source>
</evidence>
<name>A0A1X9MF27_9BACI</name>
<keyword evidence="6" id="KW-0319">Glycerol metabolism</keyword>
<dbReference type="PANTHER" id="PTHR28629:SF4">
    <property type="entry name" value="TRIOKINASE_FMN CYCLASE"/>
    <property type="match status" value="1"/>
</dbReference>
<evidence type="ECO:0000256" key="2">
    <source>
        <dbReference type="ARBA" id="ARBA00004745"/>
    </source>
</evidence>
<evidence type="ECO:0000259" key="9">
    <source>
        <dbReference type="PROSITE" id="PS51481"/>
    </source>
</evidence>
<dbReference type="Proteomes" id="UP000193006">
    <property type="component" value="Chromosome"/>
</dbReference>
<reference evidence="10 11" key="1">
    <citation type="submission" date="2017-04" db="EMBL/GenBank/DDBJ databases">
        <title>Bacillus krulwichiae AM31D Genome sequencing and assembly.</title>
        <authorList>
            <person name="Krulwich T.A."/>
            <person name="Anastor L."/>
            <person name="Ehrlich R."/>
            <person name="Ehrlich G.D."/>
            <person name="Janto B."/>
        </authorList>
    </citation>
    <scope>NUCLEOTIDE SEQUENCE [LARGE SCALE GENOMIC DNA]</scope>
    <source>
        <strain evidence="10 11">AM31D</strain>
    </source>
</reference>
<dbReference type="EC" id="2.7.1.121" evidence="3"/>
<evidence type="ECO:0000256" key="7">
    <source>
        <dbReference type="ARBA" id="ARBA00046577"/>
    </source>
</evidence>
<dbReference type="PROSITE" id="PS51481">
    <property type="entry name" value="DHAK"/>
    <property type="match status" value="1"/>
</dbReference>
<feature type="domain" description="DhaK" evidence="9">
    <location>
        <begin position="14"/>
        <end position="337"/>
    </location>
</feature>
<keyword evidence="11" id="KW-1185">Reference proteome</keyword>
<keyword evidence="5 10" id="KW-0418">Kinase</keyword>
<evidence type="ECO:0000256" key="4">
    <source>
        <dbReference type="ARBA" id="ARBA00022679"/>
    </source>
</evidence>
<dbReference type="KEGG" id="bkw:BkAM31D_09820"/>
<dbReference type="Gene3D" id="3.40.50.10440">
    <property type="entry name" value="Dihydroxyacetone kinase, domain 1"/>
    <property type="match status" value="1"/>
</dbReference>
<evidence type="ECO:0000256" key="1">
    <source>
        <dbReference type="ARBA" id="ARBA00001113"/>
    </source>
</evidence>
<dbReference type="GO" id="GO:0004371">
    <property type="term" value="F:glycerone kinase activity"/>
    <property type="evidence" value="ECO:0007669"/>
    <property type="project" value="InterPro"/>
</dbReference>
<dbReference type="Gene3D" id="3.30.1180.20">
    <property type="entry name" value="Dihydroxyacetone kinase, domain 2"/>
    <property type="match status" value="1"/>
</dbReference>
<comment type="pathway">
    <text evidence="2">Polyol metabolism; glycerol degradation.</text>
</comment>
<organism evidence="10 11">
    <name type="scientific">Halalkalibacter krulwichiae</name>
    <dbReference type="NCBI Taxonomy" id="199441"/>
    <lineage>
        <taxon>Bacteria</taxon>
        <taxon>Bacillati</taxon>
        <taxon>Bacillota</taxon>
        <taxon>Bacilli</taxon>
        <taxon>Bacillales</taxon>
        <taxon>Bacillaceae</taxon>
        <taxon>Halalkalibacter</taxon>
    </lineage>
</organism>
<evidence type="ECO:0000256" key="6">
    <source>
        <dbReference type="ARBA" id="ARBA00022798"/>
    </source>
</evidence>
<evidence type="ECO:0000313" key="10">
    <source>
        <dbReference type="EMBL" id="ARK30131.1"/>
    </source>
</evidence>
<dbReference type="AlphaFoldDB" id="A0A1X9MF27"/>
<dbReference type="GO" id="GO:0047324">
    <property type="term" value="F:phosphoenolpyruvate-glycerone phosphotransferase activity"/>
    <property type="evidence" value="ECO:0007669"/>
    <property type="project" value="UniProtKB-EC"/>
</dbReference>
<dbReference type="InterPro" id="IPR004006">
    <property type="entry name" value="DhaK_dom"/>
</dbReference>
<keyword evidence="4 10" id="KW-0808">Transferase</keyword>
<evidence type="ECO:0000256" key="3">
    <source>
        <dbReference type="ARBA" id="ARBA00012095"/>
    </source>
</evidence>
<comment type="function">
    <text evidence="8">Dihydroxyacetone binding subunit of the dihydroxyacetone kinase, which is responsible for the phosphoenolpyruvate (PEP)-dependent phosphorylation of dihydroxyacetone via a phosphoryl group transfer from DhaL-ATP.</text>
</comment>
<comment type="subunit">
    <text evidence="7">Homodimer. The dihydroxyacetone kinase complex is composed of a homodimer of DhaM, a homodimer of DhaK and the subunit DhaL.</text>
</comment>
<dbReference type="InterPro" id="IPR050861">
    <property type="entry name" value="Dihydroxyacetone_Kinase"/>
</dbReference>
<gene>
    <name evidence="10" type="primary">dhaK_1</name>
    <name evidence="10" type="ORF">BkAM31D_09820</name>
</gene>
<proteinExistence type="predicted"/>